<protein>
    <submittedName>
        <fullName evidence="1">Uncharacterized protein</fullName>
    </submittedName>
</protein>
<name>A0A1G6A5R0_9HYPH</name>
<dbReference type="EMBL" id="FMXQ01000001">
    <property type="protein sequence ID" value="SDB03752.1"/>
    <property type="molecule type" value="Genomic_DNA"/>
</dbReference>
<dbReference type="AlphaFoldDB" id="A0A1G6A5R0"/>
<evidence type="ECO:0000313" key="2">
    <source>
        <dbReference type="Proteomes" id="UP000199071"/>
    </source>
</evidence>
<organism evidence="1 2">
    <name type="scientific">Bauldia litoralis</name>
    <dbReference type="NCBI Taxonomy" id="665467"/>
    <lineage>
        <taxon>Bacteria</taxon>
        <taxon>Pseudomonadati</taxon>
        <taxon>Pseudomonadota</taxon>
        <taxon>Alphaproteobacteria</taxon>
        <taxon>Hyphomicrobiales</taxon>
        <taxon>Kaistiaceae</taxon>
        <taxon>Bauldia</taxon>
    </lineage>
</organism>
<accession>A0A1G6A5R0</accession>
<dbReference type="RefSeq" id="WP_090874354.1">
    <property type="nucleotide sequence ID" value="NZ_FMXQ01000001.1"/>
</dbReference>
<gene>
    <name evidence="1" type="ORF">SAMN02982931_00205</name>
</gene>
<sequence>MHFEEKEPSRALLERRKVAHVYHGLSEPDFKDGPVDDRFVSIDLNPEDFIFWADAERGELPDNFAVEQHPWYEYAETKIVRLPGVGRLRIQPRNRAAALALAAALLEAAEDVDRLQDYVGHGPDWLINGPGPNLRLDVGSPDHPAS</sequence>
<evidence type="ECO:0000313" key="1">
    <source>
        <dbReference type="EMBL" id="SDB03752.1"/>
    </source>
</evidence>
<dbReference type="Proteomes" id="UP000199071">
    <property type="component" value="Unassembled WGS sequence"/>
</dbReference>
<proteinExistence type="predicted"/>
<reference evidence="1 2" key="1">
    <citation type="submission" date="2016-10" db="EMBL/GenBank/DDBJ databases">
        <authorList>
            <person name="de Groot N.N."/>
        </authorList>
    </citation>
    <scope>NUCLEOTIDE SEQUENCE [LARGE SCALE GENOMIC DNA]</scope>
    <source>
        <strain evidence="1 2">ATCC 35022</strain>
    </source>
</reference>
<keyword evidence="2" id="KW-1185">Reference proteome</keyword>